<feature type="transmembrane region" description="Helical" evidence="4">
    <location>
        <begin position="372"/>
        <end position="390"/>
    </location>
</feature>
<feature type="transmembrane region" description="Helical" evidence="4">
    <location>
        <begin position="213"/>
        <end position="231"/>
    </location>
</feature>
<dbReference type="PANTHER" id="PTHR11360:SF290">
    <property type="entry name" value="MONOCARBOXYLATE MFS PERMEASE"/>
    <property type="match status" value="1"/>
</dbReference>
<reference evidence="7" key="1">
    <citation type="journal article" date="2019" name="Int. J. Syst. Evol. Microbiol.">
        <title>The Global Catalogue of Microorganisms (GCM) 10K type strain sequencing project: providing services to taxonomists for standard genome sequencing and annotation.</title>
        <authorList>
            <consortium name="The Broad Institute Genomics Platform"/>
            <consortium name="The Broad Institute Genome Sequencing Center for Infectious Disease"/>
            <person name="Wu L."/>
            <person name="Ma J."/>
        </authorList>
    </citation>
    <scope>NUCLEOTIDE SEQUENCE [LARGE SCALE GENOMIC DNA]</scope>
    <source>
        <strain evidence="7">TBRC 5781</strain>
    </source>
</reference>
<dbReference type="SUPFAM" id="SSF103473">
    <property type="entry name" value="MFS general substrate transporter"/>
    <property type="match status" value="1"/>
</dbReference>
<feature type="transmembrane region" description="Helical" evidence="4">
    <location>
        <begin position="47"/>
        <end position="66"/>
    </location>
</feature>
<dbReference type="Pfam" id="PF07690">
    <property type="entry name" value="MFS_1"/>
    <property type="match status" value="1"/>
</dbReference>
<evidence type="ECO:0000313" key="6">
    <source>
        <dbReference type="EMBL" id="MFC3971017.1"/>
    </source>
</evidence>
<dbReference type="PROSITE" id="PS50850">
    <property type="entry name" value="MFS"/>
    <property type="match status" value="1"/>
</dbReference>
<keyword evidence="3 4" id="KW-0472">Membrane</keyword>
<feature type="transmembrane region" description="Helical" evidence="4">
    <location>
        <begin position="167"/>
        <end position="187"/>
    </location>
</feature>
<dbReference type="PANTHER" id="PTHR11360">
    <property type="entry name" value="MONOCARBOXYLATE TRANSPORTER"/>
    <property type="match status" value="1"/>
</dbReference>
<feature type="transmembrane region" description="Helical" evidence="4">
    <location>
        <begin position="305"/>
        <end position="327"/>
    </location>
</feature>
<feature type="transmembrane region" description="Helical" evidence="4">
    <location>
        <begin position="237"/>
        <end position="257"/>
    </location>
</feature>
<dbReference type="Proteomes" id="UP001595697">
    <property type="component" value="Unassembled WGS sequence"/>
</dbReference>
<dbReference type="RefSeq" id="WP_247262752.1">
    <property type="nucleotide sequence ID" value="NZ_JALJQZ010000071.1"/>
</dbReference>
<keyword evidence="2 4" id="KW-1133">Transmembrane helix</keyword>
<feature type="transmembrane region" description="Helical" evidence="4">
    <location>
        <begin position="78"/>
        <end position="97"/>
    </location>
</feature>
<comment type="caution">
    <text evidence="6">The sequence shown here is derived from an EMBL/GenBank/DDBJ whole genome shotgun (WGS) entry which is preliminary data.</text>
</comment>
<accession>A0ABV8EHQ8</accession>
<evidence type="ECO:0000256" key="2">
    <source>
        <dbReference type="ARBA" id="ARBA00022989"/>
    </source>
</evidence>
<sequence>MNFAGWSKGRLIVCLAITQLIGWGATFDTISVLANPISTDFGIDRELLYFGPTLFLIVTALAGPAVGRLVKRIGARPVLTLGNLVMAVGLVAMALAANWYAYVLGWGILGLGGSLGLGSPAFAAVVERDSSNPKQTIGVVLIFAGLSTAASWPLFTFLQGQIGWRASLLAAALVVAAIAAPLVWFGLTSTKASNADVSRTDTPPVNLIGRERAVVFVLLATASTLFSVVSFGMSPSLIDIIGASGATSAMALGLASFRSVLGIGARIADVTLGRRGDALLTSLVAVLSILTGVMILGVLSPHPAASVLFVIFYGIGSGIATLARAVLPLNFFSASEFAVMAGKIQLPQNIGTAFAPLIFNAILTNFGFQSLVAFTSALLILLLCAVLMLYHFQRRSFARAAATV</sequence>
<evidence type="ECO:0000256" key="4">
    <source>
        <dbReference type="SAM" id="Phobius"/>
    </source>
</evidence>
<feature type="transmembrane region" description="Helical" evidence="4">
    <location>
        <begin position="348"/>
        <end position="366"/>
    </location>
</feature>
<protein>
    <submittedName>
        <fullName evidence="6">MFS transporter</fullName>
    </submittedName>
</protein>
<feature type="transmembrane region" description="Helical" evidence="4">
    <location>
        <begin position="12"/>
        <end position="35"/>
    </location>
</feature>
<dbReference type="EMBL" id="JBHSBD010000145">
    <property type="protein sequence ID" value="MFC3971017.1"/>
    <property type="molecule type" value="Genomic_DNA"/>
</dbReference>
<evidence type="ECO:0000256" key="1">
    <source>
        <dbReference type="ARBA" id="ARBA00022692"/>
    </source>
</evidence>
<gene>
    <name evidence="6" type="ORF">ACFOVS_23405</name>
</gene>
<feature type="transmembrane region" description="Helical" evidence="4">
    <location>
        <begin position="103"/>
        <end position="125"/>
    </location>
</feature>
<dbReference type="InterPro" id="IPR020846">
    <property type="entry name" value="MFS_dom"/>
</dbReference>
<name>A0ABV8EHQ8_9HYPH</name>
<feature type="transmembrane region" description="Helical" evidence="4">
    <location>
        <begin position="137"/>
        <end position="155"/>
    </location>
</feature>
<keyword evidence="7" id="KW-1185">Reference proteome</keyword>
<dbReference type="InterPro" id="IPR036259">
    <property type="entry name" value="MFS_trans_sf"/>
</dbReference>
<proteinExistence type="predicted"/>
<keyword evidence="1 4" id="KW-0812">Transmembrane</keyword>
<feature type="domain" description="Major facilitator superfamily (MFS) profile" evidence="5">
    <location>
        <begin position="12"/>
        <end position="396"/>
    </location>
</feature>
<feature type="transmembrane region" description="Helical" evidence="4">
    <location>
        <begin position="278"/>
        <end position="299"/>
    </location>
</feature>
<evidence type="ECO:0000259" key="5">
    <source>
        <dbReference type="PROSITE" id="PS50850"/>
    </source>
</evidence>
<dbReference type="InterPro" id="IPR011701">
    <property type="entry name" value="MFS"/>
</dbReference>
<evidence type="ECO:0000256" key="3">
    <source>
        <dbReference type="ARBA" id="ARBA00023136"/>
    </source>
</evidence>
<organism evidence="6 7">
    <name type="scientific">Rhizobium lemnae</name>
    <dbReference type="NCBI Taxonomy" id="1214924"/>
    <lineage>
        <taxon>Bacteria</taxon>
        <taxon>Pseudomonadati</taxon>
        <taxon>Pseudomonadota</taxon>
        <taxon>Alphaproteobacteria</taxon>
        <taxon>Hyphomicrobiales</taxon>
        <taxon>Rhizobiaceae</taxon>
        <taxon>Rhizobium/Agrobacterium group</taxon>
        <taxon>Rhizobium</taxon>
    </lineage>
</organism>
<evidence type="ECO:0000313" key="7">
    <source>
        <dbReference type="Proteomes" id="UP001595697"/>
    </source>
</evidence>
<dbReference type="Gene3D" id="1.20.1250.20">
    <property type="entry name" value="MFS general substrate transporter like domains"/>
    <property type="match status" value="1"/>
</dbReference>
<dbReference type="InterPro" id="IPR050327">
    <property type="entry name" value="Proton-linked_MCT"/>
</dbReference>